<keyword evidence="1" id="KW-0732">Signal</keyword>
<protein>
    <submittedName>
        <fullName evidence="2">Uncharacterized protein</fullName>
    </submittedName>
</protein>
<keyword evidence="3" id="KW-1185">Reference proteome</keyword>
<reference evidence="2 3" key="1">
    <citation type="submission" date="2024-09" db="EMBL/GenBank/DDBJ databases">
        <authorList>
            <person name="Sun Q."/>
            <person name="Mori K."/>
        </authorList>
    </citation>
    <scope>NUCLEOTIDE SEQUENCE [LARGE SCALE GENOMIC DNA]</scope>
    <source>
        <strain evidence="2 3">CECT 8286</strain>
    </source>
</reference>
<dbReference type="EMBL" id="JBHMEZ010000032">
    <property type="protein sequence ID" value="MFB9055100.1"/>
    <property type="molecule type" value="Genomic_DNA"/>
</dbReference>
<comment type="caution">
    <text evidence="2">The sequence shown here is derived from an EMBL/GenBank/DDBJ whole genome shotgun (WGS) entry which is preliminary data.</text>
</comment>
<evidence type="ECO:0000313" key="2">
    <source>
        <dbReference type="EMBL" id="MFB9055100.1"/>
    </source>
</evidence>
<gene>
    <name evidence="2" type="ORF">ACFFVB_18620</name>
</gene>
<organism evidence="2 3">
    <name type="scientific">Formosa undariae</name>
    <dbReference type="NCBI Taxonomy" id="1325436"/>
    <lineage>
        <taxon>Bacteria</taxon>
        <taxon>Pseudomonadati</taxon>
        <taxon>Bacteroidota</taxon>
        <taxon>Flavobacteriia</taxon>
        <taxon>Flavobacteriales</taxon>
        <taxon>Flavobacteriaceae</taxon>
        <taxon>Formosa</taxon>
    </lineage>
</organism>
<evidence type="ECO:0000256" key="1">
    <source>
        <dbReference type="SAM" id="SignalP"/>
    </source>
</evidence>
<dbReference type="Proteomes" id="UP001589605">
    <property type="component" value="Unassembled WGS sequence"/>
</dbReference>
<name>A0ABV5F6R4_9FLAO</name>
<sequence length="149" mass="17507">MKYFLSAFILFISLQAQAQLQVKNYTNAKINELQTIEQVVNWIHYGQPERVDPSLASDEVIDRTYLNIESVYISKTYPRNKITKQDITTVTDSSPIVWYERTIFKEKKNGLKPAYQIYVGIDMSKFPNEILDLFLRKGKRVMTQNFKNE</sequence>
<evidence type="ECO:0000313" key="3">
    <source>
        <dbReference type="Proteomes" id="UP001589605"/>
    </source>
</evidence>
<feature type="chain" id="PRO_5047223469" evidence="1">
    <location>
        <begin position="19"/>
        <end position="149"/>
    </location>
</feature>
<feature type="signal peptide" evidence="1">
    <location>
        <begin position="1"/>
        <end position="18"/>
    </location>
</feature>
<proteinExistence type="predicted"/>
<dbReference type="RefSeq" id="WP_382384809.1">
    <property type="nucleotide sequence ID" value="NZ_JBHMEZ010000032.1"/>
</dbReference>
<accession>A0ABV5F6R4</accession>